<dbReference type="AlphaFoldDB" id="A0A7K3M236"/>
<dbReference type="Gene3D" id="3.40.50.720">
    <property type="entry name" value="NAD(P)-binding Rossmann-like Domain"/>
    <property type="match status" value="1"/>
</dbReference>
<dbReference type="GO" id="GO:0016491">
    <property type="term" value="F:oxidoreductase activity"/>
    <property type="evidence" value="ECO:0007669"/>
    <property type="project" value="UniProtKB-KW"/>
</dbReference>
<evidence type="ECO:0000256" key="2">
    <source>
        <dbReference type="ARBA" id="ARBA00023002"/>
    </source>
</evidence>
<dbReference type="GO" id="GO:0016020">
    <property type="term" value="C:membrane"/>
    <property type="evidence" value="ECO:0007669"/>
    <property type="project" value="TreeGrafter"/>
</dbReference>
<dbReference type="PANTHER" id="PTHR44196:SF1">
    <property type="entry name" value="DEHYDROGENASE_REDUCTASE SDR FAMILY MEMBER 7B"/>
    <property type="match status" value="1"/>
</dbReference>
<dbReference type="CDD" id="cd05233">
    <property type="entry name" value="SDR_c"/>
    <property type="match status" value="1"/>
</dbReference>
<dbReference type="SUPFAM" id="SSF51735">
    <property type="entry name" value="NAD(P)-binding Rossmann-fold domains"/>
    <property type="match status" value="1"/>
</dbReference>
<dbReference type="InterPro" id="IPR036291">
    <property type="entry name" value="NAD(P)-bd_dom_sf"/>
</dbReference>
<dbReference type="RefSeq" id="WP_162449985.1">
    <property type="nucleotide sequence ID" value="NZ_WLZY01000002.1"/>
</dbReference>
<evidence type="ECO:0000313" key="5">
    <source>
        <dbReference type="Proteomes" id="UP000460435"/>
    </source>
</evidence>
<protein>
    <submittedName>
        <fullName evidence="4">SDR family NAD(P)-dependent oxidoreductase</fullName>
    </submittedName>
</protein>
<dbReference type="InterPro" id="IPR002347">
    <property type="entry name" value="SDR_fam"/>
</dbReference>
<sequence>MTAPCERALITGASRGIGRELAVGLAERGLAVGLLARDPGALDQVAGECRAHGVPVAVAAADVVDRDAVGTAVRAVNDALGGIDLLINNAGVIERTDQDFLQTSIDETWRVVEVNVLGPMLVTHTVLPLMLRADGGRVVNLNSGAGYKAMASYTGYAVSKGALARLTTQLDAQFRDQGVYAFDVAPGHVKTEMTTPMPMHAGRTDWTPPEVVVELVAGIGEGRLDELAGRYFRAGADTVESLTARRGEIIEQHARVLDLALINTNDPLR</sequence>
<dbReference type="PRINTS" id="PR00080">
    <property type="entry name" value="SDRFAMILY"/>
</dbReference>
<gene>
    <name evidence="4" type="ORF">F7O44_09680</name>
</gene>
<keyword evidence="2" id="KW-0560">Oxidoreductase</keyword>
<proteinExistence type="inferred from homology"/>
<dbReference type="PANTHER" id="PTHR44196">
    <property type="entry name" value="DEHYDROGENASE/REDUCTASE SDR FAMILY MEMBER 7B"/>
    <property type="match status" value="1"/>
</dbReference>
<dbReference type="EMBL" id="WLZY01000002">
    <property type="protein sequence ID" value="NDL57339.1"/>
    <property type="molecule type" value="Genomic_DNA"/>
</dbReference>
<dbReference type="PRINTS" id="PR00081">
    <property type="entry name" value="GDHRDH"/>
</dbReference>
<keyword evidence="5" id="KW-1185">Reference proteome</keyword>
<evidence type="ECO:0000256" key="1">
    <source>
        <dbReference type="ARBA" id="ARBA00006484"/>
    </source>
</evidence>
<dbReference type="Pfam" id="PF00106">
    <property type="entry name" value="adh_short"/>
    <property type="match status" value="1"/>
</dbReference>
<dbReference type="Proteomes" id="UP000460435">
    <property type="component" value="Unassembled WGS sequence"/>
</dbReference>
<comment type="similarity">
    <text evidence="1 3">Belongs to the short-chain dehydrogenases/reductases (SDR) family.</text>
</comment>
<evidence type="ECO:0000313" key="4">
    <source>
        <dbReference type="EMBL" id="NDL57339.1"/>
    </source>
</evidence>
<comment type="caution">
    <text evidence="4">The sequence shown here is derived from an EMBL/GenBank/DDBJ whole genome shotgun (WGS) entry which is preliminary data.</text>
</comment>
<organism evidence="4 5">
    <name type="scientific">Phytoactinopolyspora mesophila</name>
    <dbReference type="NCBI Taxonomy" id="2650750"/>
    <lineage>
        <taxon>Bacteria</taxon>
        <taxon>Bacillati</taxon>
        <taxon>Actinomycetota</taxon>
        <taxon>Actinomycetes</taxon>
        <taxon>Jiangellales</taxon>
        <taxon>Jiangellaceae</taxon>
        <taxon>Phytoactinopolyspora</taxon>
    </lineage>
</organism>
<evidence type="ECO:0000256" key="3">
    <source>
        <dbReference type="RuleBase" id="RU000363"/>
    </source>
</evidence>
<name>A0A7K3M236_9ACTN</name>
<reference evidence="4 5" key="1">
    <citation type="submission" date="2019-11" db="EMBL/GenBank/DDBJ databases">
        <authorList>
            <person name="Li X.-J."/>
            <person name="Feng X.-M."/>
        </authorList>
    </citation>
    <scope>NUCLEOTIDE SEQUENCE [LARGE SCALE GENOMIC DNA]</scope>
    <source>
        <strain evidence="4 5">XMNu-373</strain>
    </source>
</reference>
<accession>A0A7K3M236</accession>